<feature type="transmembrane region" description="Helical" evidence="1">
    <location>
        <begin position="95"/>
        <end position="115"/>
    </location>
</feature>
<feature type="transmembrane region" description="Helical" evidence="1">
    <location>
        <begin position="73"/>
        <end position="89"/>
    </location>
</feature>
<name>A0A1A8T6F0_9GAMM</name>
<dbReference type="RefSeq" id="WP_083200826.1">
    <property type="nucleotide sequence ID" value="NZ_FLOB01000002.1"/>
</dbReference>
<dbReference type="Proteomes" id="UP000092544">
    <property type="component" value="Unassembled WGS sequence"/>
</dbReference>
<dbReference type="Pfam" id="PF11911">
    <property type="entry name" value="DUF3429"/>
    <property type="match status" value="1"/>
</dbReference>
<evidence type="ECO:0000313" key="3">
    <source>
        <dbReference type="Proteomes" id="UP000092544"/>
    </source>
</evidence>
<keyword evidence="1" id="KW-1133">Transmembrane helix</keyword>
<sequence length="147" mass="16574">MRYSATPMLLLGLFALAPFLVLTILTLTDIHIMGYSGQALFASYSAILLSFVNGVLSGQVLEGKQQKYSRRTMLLNHLIMLVAWGSLFMKVPELSIGILLLGFITTFWLDGRWLRLVSQSYKAYSKIRFVLTVVLSVLHVIVLFPIY</sequence>
<dbReference type="OrthoDB" id="8591832at2"/>
<keyword evidence="3" id="KW-1185">Reference proteome</keyword>
<gene>
    <name evidence="2" type="ORF">MSP8886_00936</name>
</gene>
<organism evidence="2 3">
    <name type="scientific">Marinomonas spartinae</name>
    <dbReference type="NCBI Taxonomy" id="1792290"/>
    <lineage>
        <taxon>Bacteria</taxon>
        <taxon>Pseudomonadati</taxon>
        <taxon>Pseudomonadota</taxon>
        <taxon>Gammaproteobacteria</taxon>
        <taxon>Oceanospirillales</taxon>
        <taxon>Oceanospirillaceae</taxon>
        <taxon>Marinomonas</taxon>
    </lineage>
</organism>
<accession>A0A1A8T6F0</accession>
<dbReference type="EMBL" id="FLOB01000002">
    <property type="protein sequence ID" value="SBS27734.1"/>
    <property type="molecule type" value="Genomic_DNA"/>
</dbReference>
<evidence type="ECO:0000256" key="1">
    <source>
        <dbReference type="SAM" id="Phobius"/>
    </source>
</evidence>
<evidence type="ECO:0008006" key="4">
    <source>
        <dbReference type="Google" id="ProtNLM"/>
    </source>
</evidence>
<protein>
    <recommendedName>
        <fullName evidence="4">DUF3429 domain-containing protein</fullName>
    </recommendedName>
</protein>
<reference evidence="2 3" key="1">
    <citation type="submission" date="2016-06" db="EMBL/GenBank/DDBJ databases">
        <authorList>
            <person name="Kjaerup R.B."/>
            <person name="Dalgaard T.S."/>
            <person name="Juul-Madsen H.R."/>
        </authorList>
    </citation>
    <scope>NUCLEOTIDE SEQUENCE [LARGE SCALE GENOMIC DNA]</scope>
    <source>
        <strain evidence="2 3">CECT 8886</strain>
    </source>
</reference>
<proteinExistence type="predicted"/>
<dbReference type="STRING" id="1792290.MSP8886_00936"/>
<dbReference type="AlphaFoldDB" id="A0A1A8T6F0"/>
<feature type="transmembrane region" description="Helical" evidence="1">
    <location>
        <begin position="127"/>
        <end position="146"/>
    </location>
</feature>
<keyword evidence="1" id="KW-0472">Membrane</keyword>
<feature type="transmembrane region" description="Helical" evidence="1">
    <location>
        <begin position="38"/>
        <end position="61"/>
    </location>
</feature>
<dbReference type="InterPro" id="IPR021836">
    <property type="entry name" value="DUF3429"/>
</dbReference>
<evidence type="ECO:0000313" key="2">
    <source>
        <dbReference type="EMBL" id="SBS27734.1"/>
    </source>
</evidence>
<keyword evidence="1" id="KW-0812">Transmembrane</keyword>